<dbReference type="PROSITE" id="PS50977">
    <property type="entry name" value="HTH_TETR_2"/>
    <property type="match status" value="1"/>
</dbReference>
<dbReference type="Proteomes" id="UP000221580">
    <property type="component" value="Unassembled WGS sequence"/>
</dbReference>
<dbReference type="InterPro" id="IPR050109">
    <property type="entry name" value="HTH-type_TetR-like_transc_reg"/>
</dbReference>
<dbReference type="GO" id="GO:0000976">
    <property type="term" value="F:transcription cis-regulatory region binding"/>
    <property type="evidence" value="ECO:0007669"/>
    <property type="project" value="TreeGrafter"/>
</dbReference>
<feature type="domain" description="HTH tetR-type" evidence="5">
    <location>
        <begin position="23"/>
        <end position="83"/>
    </location>
</feature>
<dbReference type="EMBL" id="PDJN01000001">
    <property type="protein sequence ID" value="PFG71852.1"/>
    <property type="molecule type" value="Genomic_DNA"/>
</dbReference>
<evidence type="ECO:0000256" key="4">
    <source>
        <dbReference type="PROSITE-ProRule" id="PRU00335"/>
    </source>
</evidence>
<evidence type="ECO:0000259" key="5">
    <source>
        <dbReference type="PROSITE" id="PS50977"/>
    </source>
</evidence>
<dbReference type="Pfam" id="PF00440">
    <property type="entry name" value="TetR_N"/>
    <property type="match status" value="1"/>
</dbReference>
<gene>
    <name evidence="6" type="ORF">DM05_2227</name>
</gene>
<keyword evidence="2 4" id="KW-0238">DNA-binding</keyword>
<keyword evidence="1" id="KW-0805">Transcription regulation</keyword>
<dbReference type="InterPro" id="IPR041478">
    <property type="entry name" value="TetR_C_27"/>
</dbReference>
<dbReference type="InterPro" id="IPR001647">
    <property type="entry name" value="HTH_TetR"/>
</dbReference>
<dbReference type="Gene3D" id="1.10.357.10">
    <property type="entry name" value="Tetracycline Repressor, domain 2"/>
    <property type="match status" value="1"/>
</dbReference>
<reference evidence="6 7" key="1">
    <citation type="submission" date="2017-09" db="EMBL/GenBank/DDBJ databases">
        <authorList>
            <person name="DeBolt S."/>
            <person name="Huntemann M."/>
            <person name="Clum A."/>
            <person name="Pillay M."/>
            <person name="Palaniappan K."/>
            <person name="Varghese N."/>
            <person name="Mikhailova N."/>
            <person name="Stamatis D."/>
            <person name="Reddy T."/>
            <person name="Daum C."/>
            <person name="Shapiro N."/>
            <person name="Ivanova N."/>
            <person name="Kyrpides N."/>
            <person name="Woyke T."/>
        </authorList>
    </citation>
    <scope>NUCLEOTIDE SEQUENCE [LARGE SCALE GENOMIC DNA]</scope>
    <source>
        <strain evidence="6 7">A2-S9</strain>
    </source>
</reference>
<name>A0A7Z1GVW7_9PSED</name>
<evidence type="ECO:0000256" key="2">
    <source>
        <dbReference type="ARBA" id="ARBA00023125"/>
    </source>
</evidence>
<dbReference type="SUPFAM" id="SSF48498">
    <property type="entry name" value="Tetracyclin repressor-like, C-terminal domain"/>
    <property type="match status" value="1"/>
</dbReference>
<sequence length="212" mass="23801">MRKLARMNKTSIASPSIRGPADHEIRNQIVAAANQHFSQYGYSKTTVSDLAKAIGFSKAYIYKFFDSKQAIGEAICGNCLAEIIAAVEQAINVEDISPTERFRRLVKTLIATGVNLFFSDRKLYDIAAFAASENWPCAQQYDVLVRGFVLQIVREGREIGEFERKTPLDETVDSIHLTLRPFVNPLLLQYNLDFVELAPVLTSNLILRSLMP</sequence>
<proteinExistence type="predicted"/>
<dbReference type="PANTHER" id="PTHR30055">
    <property type="entry name" value="HTH-TYPE TRANSCRIPTIONAL REGULATOR RUTR"/>
    <property type="match status" value="1"/>
</dbReference>
<reference evidence="6 7" key="2">
    <citation type="submission" date="2017-10" db="EMBL/GenBank/DDBJ databases">
        <title>Bacterial endophytes that colonize and modify switchgrass growth.</title>
        <authorList>
            <person name="Debolt S."/>
        </authorList>
    </citation>
    <scope>NUCLEOTIDE SEQUENCE [LARGE SCALE GENOMIC DNA]</scope>
    <source>
        <strain evidence="6 7">A2-S9</strain>
    </source>
</reference>
<feature type="DNA-binding region" description="H-T-H motif" evidence="4">
    <location>
        <begin position="46"/>
        <end position="65"/>
    </location>
</feature>
<accession>A0A7Z1GVW7</accession>
<evidence type="ECO:0000313" key="6">
    <source>
        <dbReference type="EMBL" id="PFG71852.1"/>
    </source>
</evidence>
<keyword evidence="3" id="KW-0804">Transcription</keyword>
<evidence type="ECO:0000256" key="3">
    <source>
        <dbReference type="ARBA" id="ARBA00023163"/>
    </source>
</evidence>
<evidence type="ECO:0000313" key="7">
    <source>
        <dbReference type="Proteomes" id="UP000221580"/>
    </source>
</evidence>
<dbReference type="AlphaFoldDB" id="A0A7Z1GVW7"/>
<evidence type="ECO:0000256" key="1">
    <source>
        <dbReference type="ARBA" id="ARBA00023015"/>
    </source>
</evidence>
<dbReference type="PRINTS" id="PR00455">
    <property type="entry name" value="HTHTETR"/>
</dbReference>
<organism evidence="6 7">
    <name type="scientific">Pseudomonas poae</name>
    <dbReference type="NCBI Taxonomy" id="200451"/>
    <lineage>
        <taxon>Bacteria</taxon>
        <taxon>Pseudomonadati</taxon>
        <taxon>Pseudomonadota</taxon>
        <taxon>Gammaproteobacteria</taxon>
        <taxon>Pseudomonadales</taxon>
        <taxon>Pseudomonadaceae</taxon>
        <taxon>Pseudomonas</taxon>
    </lineage>
</organism>
<dbReference type="SUPFAM" id="SSF46689">
    <property type="entry name" value="Homeodomain-like"/>
    <property type="match status" value="1"/>
</dbReference>
<dbReference type="InterPro" id="IPR036271">
    <property type="entry name" value="Tet_transcr_reg_TetR-rel_C_sf"/>
</dbReference>
<dbReference type="InterPro" id="IPR009057">
    <property type="entry name" value="Homeodomain-like_sf"/>
</dbReference>
<comment type="caution">
    <text evidence="6">The sequence shown here is derived from an EMBL/GenBank/DDBJ whole genome shotgun (WGS) entry which is preliminary data.</text>
</comment>
<dbReference type="Pfam" id="PF17935">
    <property type="entry name" value="TetR_C_27"/>
    <property type="match status" value="1"/>
</dbReference>
<dbReference type="GO" id="GO:0003700">
    <property type="term" value="F:DNA-binding transcription factor activity"/>
    <property type="evidence" value="ECO:0007669"/>
    <property type="project" value="TreeGrafter"/>
</dbReference>
<protein>
    <submittedName>
        <fullName evidence="6">TetR family transcriptional regulator</fullName>
    </submittedName>
</protein>
<dbReference type="PANTHER" id="PTHR30055:SF234">
    <property type="entry name" value="HTH-TYPE TRANSCRIPTIONAL REGULATOR BETI"/>
    <property type="match status" value="1"/>
</dbReference>